<evidence type="ECO:0000313" key="3">
    <source>
        <dbReference type="Proteomes" id="UP000315010"/>
    </source>
</evidence>
<sequence>MSSSQFDAYNNPDASVSRSGANKNPGSHTGSNNKAGDSKVSQRRPFLGIQFECCGIYGRIYRNAAQTAYVGNCPKCAKRIKILIGPGGNSTRFFRAS</sequence>
<dbReference type="Proteomes" id="UP000315010">
    <property type="component" value="Unassembled WGS sequence"/>
</dbReference>
<dbReference type="OrthoDB" id="9810539at2"/>
<gene>
    <name evidence="2" type="ORF">CA13_48610</name>
</gene>
<dbReference type="EMBL" id="SJPJ01000001">
    <property type="protein sequence ID" value="TWT83396.1"/>
    <property type="molecule type" value="Genomic_DNA"/>
</dbReference>
<dbReference type="AlphaFoldDB" id="A0A5C5Z8J0"/>
<protein>
    <submittedName>
        <fullName evidence="2">Uncharacterized protein</fullName>
    </submittedName>
</protein>
<proteinExistence type="predicted"/>
<name>A0A5C5Z8J0_9BACT</name>
<evidence type="ECO:0000313" key="2">
    <source>
        <dbReference type="EMBL" id="TWT83396.1"/>
    </source>
</evidence>
<organism evidence="2 3">
    <name type="scientific">Novipirellula herctigrandis</name>
    <dbReference type="NCBI Taxonomy" id="2527986"/>
    <lineage>
        <taxon>Bacteria</taxon>
        <taxon>Pseudomonadati</taxon>
        <taxon>Planctomycetota</taxon>
        <taxon>Planctomycetia</taxon>
        <taxon>Pirellulales</taxon>
        <taxon>Pirellulaceae</taxon>
        <taxon>Novipirellula</taxon>
    </lineage>
</organism>
<feature type="region of interest" description="Disordered" evidence="1">
    <location>
        <begin position="1"/>
        <end position="40"/>
    </location>
</feature>
<keyword evidence="3" id="KW-1185">Reference proteome</keyword>
<evidence type="ECO:0000256" key="1">
    <source>
        <dbReference type="SAM" id="MobiDB-lite"/>
    </source>
</evidence>
<reference evidence="2 3" key="1">
    <citation type="submission" date="2019-02" db="EMBL/GenBank/DDBJ databases">
        <title>Deep-cultivation of Planctomycetes and their phenomic and genomic characterization uncovers novel biology.</title>
        <authorList>
            <person name="Wiegand S."/>
            <person name="Jogler M."/>
            <person name="Boedeker C."/>
            <person name="Pinto D."/>
            <person name="Vollmers J."/>
            <person name="Rivas-Marin E."/>
            <person name="Kohn T."/>
            <person name="Peeters S.H."/>
            <person name="Heuer A."/>
            <person name="Rast P."/>
            <person name="Oberbeckmann S."/>
            <person name="Bunk B."/>
            <person name="Jeske O."/>
            <person name="Meyerdierks A."/>
            <person name="Storesund J.E."/>
            <person name="Kallscheuer N."/>
            <person name="Luecker S."/>
            <person name="Lage O.M."/>
            <person name="Pohl T."/>
            <person name="Merkel B.J."/>
            <person name="Hornburger P."/>
            <person name="Mueller R.-W."/>
            <person name="Bruemmer F."/>
            <person name="Labrenz M."/>
            <person name="Spormann A.M."/>
            <person name="Op Den Camp H."/>
            <person name="Overmann J."/>
            <person name="Amann R."/>
            <person name="Jetten M.S.M."/>
            <person name="Mascher T."/>
            <person name="Medema M.H."/>
            <person name="Devos D.P."/>
            <person name="Kaster A.-K."/>
            <person name="Ovreas L."/>
            <person name="Rohde M."/>
            <person name="Galperin M.Y."/>
            <person name="Jogler C."/>
        </authorList>
    </citation>
    <scope>NUCLEOTIDE SEQUENCE [LARGE SCALE GENOMIC DNA]</scope>
    <source>
        <strain evidence="2 3">CA13</strain>
    </source>
</reference>
<comment type="caution">
    <text evidence="2">The sequence shown here is derived from an EMBL/GenBank/DDBJ whole genome shotgun (WGS) entry which is preliminary data.</text>
</comment>
<accession>A0A5C5Z8J0</accession>
<feature type="compositionally biased region" description="Polar residues" evidence="1">
    <location>
        <begin position="1"/>
        <end position="35"/>
    </location>
</feature>